<protein>
    <recommendedName>
        <fullName evidence="2">PWWP domain-containing protein</fullName>
    </recommendedName>
</protein>
<gene>
    <name evidence="3" type="ORF">CCAE0312_LOCUS1785</name>
</gene>
<dbReference type="EMBL" id="HBGH01003293">
    <property type="protein sequence ID" value="CAD9228335.1"/>
    <property type="molecule type" value="Transcribed_RNA"/>
</dbReference>
<proteinExistence type="predicted"/>
<sequence length="362" mass="41419">MDVVSSLFGAGEEANAAPEEGDLVWVRDSGSPWWPGRVTWNDAKQCVERKGRYWVKFFNEGGEGWCKASDMIPFRKAEIRSILEEVKDDPDYEQIKKASMEAYQELKEGREGSGAGRKSGPRSNRRAEGRETKTMTAHPRKVPYETTSPTSVQDLDDSLDTQVEEDLATFALDQDEDSEGSPSKTERFTDQDEVRLMKVTQTMARKKRELEHQLSQIVEDLHSKLSKLEDRRGMLQKDGEILSSQAEVLSRMLLERGDVVISNQKEALQERIQSLSESIDLLIKDLYSEDLDRLAQDEWRAKEQAVQLTDNLRSEYRHSIAPLKKEYKELRFRFQDFADFDPSDAPPSKTGSSSRGYKVKHT</sequence>
<dbReference type="Pfam" id="PF00855">
    <property type="entry name" value="PWWP"/>
    <property type="match status" value="1"/>
</dbReference>
<feature type="region of interest" description="Disordered" evidence="1">
    <location>
        <begin position="338"/>
        <end position="362"/>
    </location>
</feature>
<dbReference type="SUPFAM" id="SSF63748">
    <property type="entry name" value="Tudor/PWWP/MBT"/>
    <property type="match status" value="1"/>
</dbReference>
<evidence type="ECO:0000259" key="2">
    <source>
        <dbReference type="PROSITE" id="PS50812"/>
    </source>
</evidence>
<dbReference type="SMART" id="SM00293">
    <property type="entry name" value="PWWP"/>
    <property type="match status" value="1"/>
</dbReference>
<feature type="region of interest" description="Disordered" evidence="1">
    <location>
        <begin position="106"/>
        <end position="155"/>
    </location>
</feature>
<dbReference type="Gene3D" id="2.30.30.140">
    <property type="match status" value="1"/>
</dbReference>
<dbReference type="InterPro" id="IPR000313">
    <property type="entry name" value="PWWP_dom"/>
</dbReference>
<evidence type="ECO:0000256" key="1">
    <source>
        <dbReference type="SAM" id="MobiDB-lite"/>
    </source>
</evidence>
<dbReference type="AlphaFoldDB" id="A0A7S1XCI4"/>
<feature type="domain" description="PWWP" evidence="2">
    <location>
        <begin position="20"/>
        <end position="77"/>
    </location>
</feature>
<dbReference type="PROSITE" id="PS50812">
    <property type="entry name" value="PWWP"/>
    <property type="match status" value="1"/>
</dbReference>
<accession>A0A7S1XCI4</accession>
<dbReference type="CDD" id="cd05162">
    <property type="entry name" value="PWWP"/>
    <property type="match status" value="1"/>
</dbReference>
<evidence type="ECO:0000313" key="3">
    <source>
        <dbReference type="EMBL" id="CAD9228335.1"/>
    </source>
</evidence>
<name>A0A7S1XCI4_9RHOD</name>
<organism evidence="3">
    <name type="scientific">Compsopogon caeruleus</name>
    <dbReference type="NCBI Taxonomy" id="31354"/>
    <lineage>
        <taxon>Eukaryota</taxon>
        <taxon>Rhodophyta</taxon>
        <taxon>Compsopogonophyceae</taxon>
        <taxon>Compsopogonales</taxon>
        <taxon>Compsopogonaceae</taxon>
        <taxon>Compsopogon</taxon>
    </lineage>
</organism>
<reference evidence="3" key="1">
    <citation type="submission" date="2021-01" db="EMBL/GenBank/DDBJ databases">
        <authorList>
            <person name="Corre E."/>
            <person name="Pelletier E."/>
            <person name="Niang G."/>
            <person name="Scheremetjew M."/>
            <person name="Finn R."/>
            <person name="Kale V."/>
            <person name="Holt S."/>
            <person name="Cochrane G."/>
            <person name="Meng A."/>
            <person name="Brown T."/>
            <person name="Cohen L."/>
        </authorList>
    </citation>
    <scope>NUCLEOTIDE SEQUENCE</scope>
    <source>
        <strain evidence="3">SAG 36.94</strain>
    </source>
</reference>